<dbReference type="Pfam" id="PF08000">
    <property type="entry name" value="bPH_1"/>
    <property type="match status" value="1"/>
</dbReference>
<evidence type="ECO:0000313" key="2">
    <source>
        <dbReference type="EMBL" id="RPJ66653.1"/>
    </source>
</evidence>
<dbReference type="InterPro" id="IPR037063">
    <property type="entry name" value="PHb_sf"/>
</dbReference>
<proteinExistence type="predicted"/>
<gene>
    <name evidence="2" type="ORF">DRW07_11275</name>
</gene>
<dbReference type="SUPFAM" id="SSF50729">
    <property type="entry name" value="PH domain-like"/>
    <property type="match status" value="1"/>
</dbReference>
<dbReference type="PANTHER" id="PTHR35796">
    <property type="entry name" value="HYPOTHETICAL CYTOSOLIC PROTEIN"/>
    <property type="match status" value="1"/>
</dbReference>
<dbReference type="InterPro" id="IPR012544">
    <property type="entry name" value="PHb"/>
</dbReference>
<comment type="caution">
    <text evidence="2">The sequence shown here is derived from an EMBL/GenBank/DDBJ whole genome shotgun (WGS) entry which is preliminary data.</text>
</comment>
<name>A0A3N5Y143_9ALTE</name>
<dbReference type="RefSeq" id="WP_124028010.1">
    <property type="nucleotide sequence ID" value="NZ_JBHRSN010000006.1"/>
</dbReference>
<dbReference type="OrthoDB" id="3199551at2"/>
<evidence type="ECO:0000259" key="1">
    <source>
        <dbReference type="Pfam" id="PF08000"/>
    </source>
</evidence>
<evidence type="ECO:0000313" key="3">
    <source>
        <dbReference type="Proteomes" id="UP000275281"/>
    </source>
</evidence>
<sequence length="125" mass="13723">MGLLSSLMGNASEVDMEELQETLESVVYEGEEVKAGFKVFRDMFVFTNKRLILIDRQGLTGKKSEYLTIPYKSISKFSVETAGTFDADAELKIWVGSDPAPISKELKGGVDIVGLQKSLAACMFS</sequence>
<reference evidence="2 3" key="1">
    <citation type="submission" date="2018-11" db="EMBL/GenBank/DDBJ databases">
        <authorList>
            <person name="Ye M.-Q."/>
            <person name="Du Z.-J."/>
        </authorList>
    </citation>
    <scope>NUCLEOTIDE SEQUENCE [LARGE SCALE GENOMIC DNA]</scope>
    <source>
        <strain evidence="2 3">U0105</strain>
    </source>
</reference>
<dbReference type="EMBL" id="RPOK01000003">
    <property type="protein sequence ID" value="RPJ66653.1"/>
    <property type="molecule type" value="Genomic_DNA"/>
</dbReference>
<accession>A0A3N5Y143</accession>
<feature type="domain" description="Bacterial Pleckstrin homology" evidence="1">
    <location>
        <begin position="2"/>
        <end position="122"/>
    </location>
</feature>
<protein>
    <submittedName>
        <fullName evidence="2">PH domain-containing protein</fullName>
    </submittedName>
</protein>
<keyword evidence="3" id="KW-1185">Reference proteome</keyword>
<dbReference type="CDD" id="cd13225">
    <property type="entry name" value="PH-like_bacteria"/>
    <property type="match status" value="1"/>
</dbReference>
<dbReference type="Gene3D" id="2.30.29.50">
    <property type="entry name" value="Bacterial Pleckstrin homology domain"/>
    <property type="match status" value="1"/>
</dbReference>
<dbReference type="Proteomes" id="UP000275281">
    <property type="component" value="Unassembled WGS sequence"/>
</dbReference>
<organism evidence="2 3">
    <name type="scientific">Alteromonas sediminis</name>
    <dbReference type="NCBI Taxonomy" id="2259342"/>
    <lineage>
        <taxon>Bacteria</taxon>
        <taxon>Pseudomonadati</taxon>
        <taxon>Pseudomonadota</taxon>
        <taxon>Gammaproteobacteria</taxon>
        <taxon>Alteromonadales</taxon>
        <taxon>Alteromonadaceae</taxon>
        <taxon>Alteromonas/Salinimonas group</taxon>
        <taxon>Alteromonas</taxon>
    </lineage>
</organism>
<dbReference type="PANTHER" id="PTHR35796:SF3">
    <property type="entry name" value="BHLH DOMAIN-CONTAINING PROTEIN"/>
    <property type="match status" value="1"/>
</dbReference>
<dbReference type="AlphaFoldDB" id="A0A3N5Y143"/>